<keyword evidence="2" id="KW-1185">Reference proteome</keyword>
<sequence length="138" mass="15794">MDAIQQRSANLQPLNGTQQLSHAQSHPCINSTKWHNVSNGNSSYLENGWSQPPVHHHPAAYSQQNPPQPMQRRPMRAVLIQHAQLIIARIMNVSKLKYDYPFLIFRCQVQLCLNCASFSCERISLARVQLSRNNLVEH</sequence>
<name>A0A6H5GV58_9HEMI</name>
<evidence type="ECO:0000313" key="1">
    <source>
        <dbReference type="EMBL" id="CAB0007917.1"/>
    </source>
</evidence>
<dbReference type="EMBL" id="CADCXU010019795">
    <property type="protein sequence ID" value="CAB0007917.1"/>
    <property type="molecule type" value="Genomic_DNA"/>
</dbReference>
<reference evidence="1 2" key="1">
    <citation type="submission" date="2020-02" db="EMBL/GenBank/DDBJ databases">
        <authorList>
            <person name="Ferguson B K."/>
        </authorList>
    </citation>
    <scope>NUCLEOTIDE SEQUENCE [LARGE SCALE GENOMIC DNA]</scope>
</reference>
<organism evidence="1 2">
    <name type="scientific">Nesidiocoris tenuis</name>
    <dbReference type="NCBI Taxonomy" id="355587"/>
    <lineage>
        <taxon>Eukaryota</taxon>
        <taxon>Metazoa</taxon>
        <taxon>Ecdysozoa</taxon>
        <taxon>Arthropoda</taxon>
        <taxon>Hexapoda</taxon>
        <taxon>Insecta</taxon>
        <taxon>Pterygota</taxon>
        <taxon>Neoptera</taxon>
        <taxon>Paraneoptera</taxon>
        <taxon>Hemiptera</taxon>
        <taxon>Heteroptera</taxon>
        <taxon>Panheteroptera</taxon>
        <taxon>Cimicomorpha</taxon>
        <taxon>Miridae</taxon>
        <taxon>Dicyphina</taxon>
        <taxon>Nesidiocoris</taxon>
    </lineage>
</organism>
<accession>A0A6H5GV58</accession>
<dbReference type="Proteomes" id="UP000479000">
    <property type="component" value="Unassembled WGS sequence"/>
</dbReference>
<proteinExistence type="predicted"/>
<evidence type="ECO:0000313" key="2">
    <source>
        <dbReference type="Proteomes" id="UP000479000"/>
    </source>
</evidence>
<protein>
    <submittedName>
        <fullName evidence="1">Uncharacterized protein</fullName>
    </submittedName>
</protein>
<dbReference type="AlphaFoldDB" id="A0A6H5GV58"/>
<gene>
    <name evidence="1" type="ORF">NTEN_LOCUS13163</name>
</gene>